<name>A0ABX0XCN6_9BACT</name>
<evidence type="ECO:0000313" key="6">
    <source>
        <dbReference type="EMBL" id="NJC26598.1"/>
    </source>
</evidence>
<feature type="transmembrane region" description="Helical" evidence="5">
    <location>
        <begin position="23"/>
        <end position="41"/>
    </location>
</feature>
<keyword evidence="7" id="KW-1185">Reference proteome</keyword>
<dbReference type="PANTHER" id="PTHR37306">
    <property type="entry name" value="COLICIN V PRODUCTION PROTEIN"/>
    <property type="match status" value="1"/>
</dbReference>
<dbReference type="RefSeq" id="WP_168037368.1">
    <property type="nucleotide sequence ID" value="NZ_JAATJH010000003.1"/>
</dbReference>
<keyword evidence="3 5" id="KW-1133">Transmembrane helix</keyword>
<evidence type="ECO:0000256" key="1">
    <source>
        <dbReference type="ARBA" id="ARBA00004141"/>
    </source>
</evidence>
<evidence type="ECO:0000313" key="7">
    <source>
        <dbReference type="Proteomes" id="UP000770785"/>
    </source>
</evidence>
<dbReference type="InterPro" id="IPR003825">
    <property type="entry name" value="Colicin-V_CvpA"/>
</dbReference>
<feature type="transmembrane region" description="Helical" evidence="5">
    <location>
        <begin position="101"/>
        <end position="121"/>
    </location>
</feature>
<comment type="subcellular location">
    <subcellularLocation>
        <location evidence="1">Membrane</location>
        <topology evidence="1">Multi-pass membrane protein</topology>
    </subcellularLocation>
</comment>
<keyword evidence="2 5" id="KW-0812">Transmembrane</keyword>
<dbReference type="Proteomes" id="UP000770785">
    <property type="component" value="Unassembled WGS sequence"/>
</dbReference>
<comment type="caution">
    <text evidence="6">The sequence shown here is derived from an EMBL/GenBank/DDBJ whole genome shotgun (WGS) entry which is preliminary data.</text>
</comment>
<dbReference type="EMBL" id="JAATJH010000003">
    <property type="protein sequence ID" value="NJC26598.1"/>
    <property type="molecule type" value="Genomic_DNA"/>
</dbReference>
<organism evidence="6 7">
    <name type="scientific">Neolewinella antarctica</name>
    <dbReference type="NCBI Taxonomy" id="442734"/>
    <lineage>
        <taxon>Bacteria</taxon>
        <taxon>Pseudomonadati</taxon>
        <taxon>Bacteroidota</taxon>
        <taxon>Saprospiria</taxon>
        <taxon>Saprospirales</taxon>
        <taxon>Lewinellaceae</taxon>
        <taxon>Neolewinella</taxon>
    </lineage>
</organism>
<dbReference type="PANTHER" id="PTHR37306:SF1">
    <property type="entry name" value="COLICIN V PRODUCTION PROTEIN"/>
    <property type="match status" value="1"/>
</dbReference>
<sequence>MAIDIICLIFAAYGFYVGYTKGIISTVLTLASYVVGLLAAMKFGPIAGDMIFESFPIVTKGGGFLLGVVLVFFLMLLLFKLVARGLTGFMETININIVNQLLGGIVSGIFFIFVFSGFVMLGDGSRIITEELKEKSITYQPVTELRETIWEKGKGLFPVFRDFYDKAVDSMDRVRDGIERGEEDSIYDLEE</sequence>
<evidence type="ECO:0000256" key="3">
    <source>
        <dbReference type="ARBA" id="ARBA00022989"/>
    </source>
</evidence>
<accession>A0ABX0XCN6</accession>
<dbReference type="Pfam" id="PF02674">
    <property type="entry name" value="Colicin_V"/>
    <property type="match status" value="1"/>
</dbReference>
<evidence type="ECO:0000256" key="5">
    <source>
        <dbReference type="SAM" id="Phobius"/>
    </source>
</evidence>
<feature type="transmembrane region" description="Helical" evidence="5">
    <location>
        <begin position="62"/>
        <end position="81"/>
    </location>
</feature>
<protein>
    <submittedName>
        <fullName evidence="6">Membrane protein required for colicin V production</fullName>
    </submittedName>
</protein>
<evidence type="ECO:0000256" key="4">
    <source>
        <dbReference type="ARBA" id="ARBA00023136"/>
    </source>
</evidence>
<gene>
    <name evidence="6" type="ORF">GGR27_002108</name>
</gene>
<evidence type="ECO:0000256" key="2">
    <source>
        <dbReference type="ARBA" id="ARBA00022692"/>
    </source>
</evidence>
<keyword evidence="4 5" id="KW-0472">Membrane</keyword>
<reference evidence="6 7" key="1">
    <citation type="submission" date="2020-03" db="EMBL/GenBank/DDBJ databases">
        <title>Genomic Encyclopedia of Type Strains, Phase IV (KMG-IV): sequencing the most valuable type-strain genomes for metagenomic binning, comparative biology and taxonomic classification.</title>
        <authorList>
            <person name="Goeker M."/>
        </authorList>
    </citation>
    <scope>NUCLEOTIDE SEQUENCE [LARGE SCALE GENOMIC DNA]</scope>
    <source>
        <strain evidence="6 7">DSM 105096</strain>
    </source>
</reference>
<proteinExistence type="predicted"/>